<dbReference type="InterPro" id="IPR036286">
    <property type="entry name" value="LexA/Signal_pep-like_sf"/>
</dbReference>
<dbReference type="Pfam" id="PF10502">
    <property type="entry name" value="Peptidase_S26"/>
    <property type="match status" value="1"/>
</dbReference>
<dbReference type="InterPro" id="IPR019533">
    <property type="entry name" value="Peptidase_S26"/>
</dbReference>
<dbReference type="EMBL" id="CAHJWF010000209">
    <property type="protein sequence ID" value="CAB5501581.1"/>
    <property type="molecule type" value="Genomic_DNA"/>
</dbReference>
<comment type="caution">
    <text evidence="3">The sequence shown here is derived from an EMBL/GenBank/DDBJ whole genome shotgun (WGS) entry which is preliminary data.</text>
</comment>
<dbReference type="Proteomes" id="UP000626656">
    <property type="component" value="Unassembled WGS sequence"/>
</dbReference>
<organism evidence="3 4">
    <name type="scientific">Bathymodiolus thermophilus thioautotrophic gill symbiont</name>
    <dbReference type="NCBI Taxonomy" id="2360"/>
    <lineage>
        <taxon>Bacteria</taxon>
        <taxon>Pseudomonadati</taxon>
        <taxon>Pseudomonadota</taxon>
        <taxon>Gammaproteobacteria</taxon>
        <taxon>sulfur-oxidizing symbionts</taxon>
    </lineage>
</organism>
<dbReference type="Gene3D" id="2.10.109.10">
    <property type="entry name" value="Umud Fragment, subunit A"/>
    <property type="match status" value="1"/>
</dbReference>
<keyword evidence="1" id="KW-1133">Transmembrane helix</keyword>
<accession>A0ABM8M8F0</accession>
<keyword evidence="1" id="KW-0812">Transmembrane</keyword>
<protein>
    <recommendedName>
        <fullName evidence="2">Peptidase S26 domain-containing protein</fullName>
    </recommendedName>
</protein>
<feature type="transmembrane region" description="Helical" evidence="1">
    <location>
        <begin position="16"/>
        <end position="39"/>
    </location>
</feature>
<reference evidence="3 4" key="1">
    <citation type="submission" date="2020-05" db="EMBL/GenBank/DDBJ databases">
        <authorList>
            <person name="Petersen J."/>
            <person name="Sayavedra L."/>
        </authorList>
    </citation>
    <scope>NUCLEOTIDE SEQUENCE [LARGE SCALE GENOMIC DNA]</scope>
    <source>
        <strain evidence="3">B azoricus SOX ET2 1586I</strain>
    </source>
</reference>
<sequence>MIKNNKILTKITLKKLLIFSLIAPIIYLLIGALFTHIVINISDSHRGTIFWKSDKSPVKNNFVYFDFKHKLLPQNIDILSKKLVCIESDNLVINDNFIICNEKKYPIKRNQKTGSGKSIKQFYYEGSVPKNQAVVWGSNLESFDSRYWGFIEYRQLKTMLLLL</sequence>
<keyword evidence="4" id="KW-1185">Reference proteome</keyword>
<dbReference type="SUPFAM" id="SSF51306">
    <property type="entry name" value="LexA/Signal peptidase"/>
    <property type="match status" value="1"/>
</dbReference>
<evidence type="ECO:0000259" key="2">
    <source>
        <dbReference type="Pfam" id="PF10502"/>
    </source>
</evidence>
<proteinExistence type="predicted"/>
<keyword evidence="1" id="KW-0472">Membrane</keyword>
<evidence type="ECO:0000313" key="3">
    <source>
        <dbReference type="EMBL" id="CAB5501581.1"/>
    </source>
</evidence>
<evidence type="ECO:0000313" key="4">
    <source>
        <dbReference type="Proteomes" id="UP000626656"/>
    </source>
</evidence>
<evidence type="ECO:0000256" key="1">
    <source>
        <dbReference type="SAM" id="Phobius"/>
    </source>
</evidence>
<feature type="domain" description="Peptidase S26" evidence="2">
    <location>
        <begin position="55"/>
        <end position="155"/>
    </location>
</feature>
<name>A0ABM8M8F0_9GAMM</name>
<gene>
    <name evidence="3" type="ORF">AZO1586I_830</name>
</gene>